<dbReference type="FunCoup" id="Q9U399">
    <property type="interactions" value="3"/>
</dbReference>
<protein>
    <submittedName>
        <fullName evidence="7">Serpentine Receptor, class D (Delta)</fullName>
    </submittedName>
</protein>
<accession>Q9U399</accession>
<keyword evidence="4 6" id="KW-1133">Transmembrane helix</keyword>
<evidence type="ECO:0000256" key="6">
    <source>
        <dbReference type="SAM" id="Phobius"/>
    </source>
</evidence>
<feature type="transmembrane region" description="Helical" evidence="6">
    <location>
        <begin position="13"/>
        <end position="34"/>
    </location>
</feature>
<dbReference type="GO" id="GO:0016020">
    <property type="term" value="C:membrane"/>
    <property type="evidence" value="ECO:0007669"/>
    <property type="project" value="UniProtKB-SubCell"/>
</dbReference>
<feature type="transmembrane region" description="Helical" evidence="6">
    <location>
        <begin position="95"/>
        <end position="116"/>
    </location>
</feature>
<dbReference type="UCSC" id="R04D3.12">
    <property type="organism name" value="c. elegans"/>
</dbReference>
<dbReference type="InterPro" id="IPR019421">
    <property type="entry name" value="7TM_GPCR_serpentine_rcpt_Srd"/>
</dbReference>
<gene>
    <name evidence="7 9" type="primary">srd-38</name>
    <name evidence="7" type="ORF">CELE_R04D3.12</name>
    <name evidence="9" type="ORF">R04D3.12</name>
</gene>
<evidence type="ECO:0000313" key="9">
    <source>
        <dbReference type="WormBase" id="R04D3.12"/>
    </source>
</evidence>
<comment type="similarity">
    <text evidence="2">Belongs to the nematode receptor-like protein srd family.</text>
</comment>
<evidence type="ECO:0000256" key="5">
    <source>
        <dbReference type="ARBA" id="ARBA00023136"/>
    </source>
</evidence>
<feature type="transmembrane region" description="Helical" evidence="6">
    <location>
        <begin position="136"/>
        <end position="153"/>
    </location>
</feature>
<evidence type="ECO:0000313" key="7">
    <source>
        <dbReference type="EMBL" id="CAB54284.1"/>
    </source>
</evidence>
<dbReference type="InterPro" id="IPR050920">
    <property type="entry name" value="Nematode_rcpt-like_delta"/>
</dbReference>
<keyword evidence="5 6" id="KW-0472">Membrane</keyword>
<dbReference type="Proteomes" id="UP000001940">
    <property type="component" value="Chromosome X"/>
</dbReference>
<evidence type="ECO:0000256" key="4">
    <source>
        <dbReference type="ARBA" id="ARBA00022989"/>
    </source>
</evidence>
<comment type="subcellular location">
    <subcellularLocation>
        <location evidence="1">Membrane</location>
        <topology evidence="1">Multi-pass membrane protein</topology>
    </subcellularLocation>
</comment>
<dbReference type="InParanoid" id="Q9U399"/>
<evidence type="ECO:0000256" key="1">
    <source>
        <dbReference type="ARBA" id="ARBA00004141"/>
    </source>
</evidence>
<sequence length="320" mass="37841">MISAEDYIFLSSIFYPVSSTLAVSVQFFLLYLIVKHSPKHLNFLRATLALTSVFQIILIIVTYFTQVRYQTTKTPIEIWTYGYCRFFEPWICNCFYQIMQLSVLASHLTIYGTFFLKYRMVTKLQMSQVEIMKTYVVFYFPLILSTIFVVIIFKTQVWTVQAEEELRVVNIDGNNSRMYLIFAILNYSHWPNTSNLVIYGACLLASPVICFFYRKNTLKHIKNQAGNMSIACQEQYRSFILGLTIQCILPCVIFIPLEFLYYYCIITKNELLFVEFFFPVIVELPAMIDPFISIYFVTPYRKLIIKWVRKRKTLHRTDTF</sequence>
<dbReference type="RefSeq" id="NP_510211.1">
    <property type="nucleotide sequence ID" value="NM_077810.1"/>
</dbReference>
<feature type="transmembrane region" description="Helical" evidence="6">
    <location>
        <begin position="46"/>
        <end position="65"/>
    </location>
</feature>
<keyword evidence="8" id="KW-1185">Reference proteome</keyword>
<dbReference type="GeneID" id="187579"/>
<dbReference type="CTD" id="187579"/>
<dbReference type="WormBase" id="R04D3.12">
    <property type="protein sequence ID" value="CE23891"/>
    <property type="gene ID" value="WBGene00005116"/>
    <property type="gene designation" value="srd-38"/>
</dbReference>
<dbReference type="SMR" id="Q9U399"/>
<dbReference type="PhylomeDB" id="Q9U399"/>
<dbReference type="EMBL" id="BX284606">
    <property type="protein sequence ID" value="CAB54284.1"/>
    <property type="molecule type" value="Genomic_DNA"/>
</dbReference>
<keyword evidence="7" id="KW-0675">Receptor</keyword>
<feature type="transmembrane region" description="Helical" evidence="6">
    <location>
        <begin position="196"/>
        <end position="214"/>
    </location>
</feature>
<dbReference type="OMA" id="KIVIVEY"/>
<proteinExistence type="inferred from homology"/>
<organism evidence="7 8">
    <name type="scientific">Caenorhabditis elegans</name>
    <dbReference type="NCBI Taxonomy" id="6239"/>
    <lineage>
        <taxon>Eukaryota</taxon>
        <taxon>Metazoa</taxon>
        <taxon>Ecdysozoa</taxon>
        <taxon>Nematoda</taxon>
        <taxon>Chromadorea</taxon>
        <taxon>Rhabditida</taxon>
        <taxon>Rhabditina</taxon>
        <taxon>Rhabditomorpha</taxon>
        <taxon>Rhabditoidea</taxon>
        <taxon>Rhabditidae</taxon>
        <taxon>Peloderinae</taxon>
        <taxon>Caenorhabditis</taxon>
    </lineage>
</organism>
<dbReference type="KEGG" id="cel:CELE_R04D3.12"/>
<feature type="transmembrane region" description="Helical" evidence="6">
    <location>
        <begin position="276"/>
        <end position="297"/>
    </location>
</feature>
<dbReference type="eggNOG" id="ENOG502THB0">
    <property type="taxonomic scope" value="Eukaryota"/>
</dbReference>
<dbReference type="PIR" id="T23904">
    <property type="entry name" value="T23904"/>
</dbReference>
<dbReference type="STRING" id="6239.R04D3.12.1"/>
<name>Q9U399_CAEEL</name>
<dbReference type="PANTHER" id="PTHR22945">
    <property type="entry name" value="SERPENTINE RECEPTOR, CLASS D DELTA"/>
    <property type="match status" value="1"/>
</dbReference>
<dbReference type="AGR" id="WB:WBGene00005116"/>
<dbReference type="PaxDb" id="6239-R04D3.12"/>
<reference evidence="7 8" key="1">
    <citation type="journal article" date="1998" name="Science">
        <title>Genome sequence of the nematode C. elegans: a platform for investigating biology.</title>
        <authorList>
            <consortium name="The C. elegans sequencing consortium"/>
            <person name="Sulson J.E."/>
            <person name="Waterston R."/>
        </authorList>
    </citation>
    <scope>NUCLEOTIDE SEQUENCE [LARGE SCALE GENOMIC DNA]</scope>
    <source>
        <strain evidence="7 8">Bristol N2</strain>
    </source>
</reference>
<dbReference type="OrthoDB" id="5830766at2759"/>
<dbReference type="HOGENOM" id="CLU_057924_2_0_1"/>
<dbReference type="PANTHER" id="PTHR22945:SF11">
    <property type="entry name" value="SERPENTINE RECEPTOR, CLASS D (DELTA)"/>
    <property type="match status" value="1"/>
</dbReference>
<dbReference type="AlphaFoldDB" id="Q9U399"/>
<evidence type="ECO:0000313" key="8">
    <source>
        <dbReference type="Proteomes" id="UP000001940"/>
    </source>
</evidence>
<evidence type="ECO:0000256" key="3">
    <source>
        <dbReference type="ARBA" id="ARBA00022692"/>
    </source>
</evidence>
<keyword evidence="3 6" id="KW-0812">Transmembrane</keyword>
<dbReference type="SUPFAM" id="SSF81321">
    <property type="entry name" value="Family A G protein-coupled receptor-like"/>
    <property type="match status" value="1"/>
</dbReference>
<evidence type="ECO:0000256" key="2">
    <source>
        <dbReference type="ARBA" id="ARBA00009166"/>
    </source>
</evidence>
<dbReference type="Pfam" id="PF10317">
    <property type="entry name" value="7TM_GPCR_Srd"/>
    <property type="match status" value="1"/>
</dbReference>
<feature type="transmembrane region" description="Helical" evidence="6">
    <location>
        <begin position="235"/>
        <end position="256"/>
    </location>
</feature>